<dbReference type="AlphaFoldDB" id="A0A1H7AKQ9"/>
<proteinExistence type="predicted"/>
<keyword evidence="1" id="KW-0732">Signal</keyword>
<reference evidence="3" key="1">
    <citation type="submission" date="2016-10" db="EMBL/GenBank/DDBJ databases">
        <authorList>
            <person name="Varghese N."/>
            <person name="Submissions S."/>
        </authorList>
    </citation>
    <scope>NUCLEOTIDE SEQUENCE [LARGE SCALE GENOMIC DNA]</scope>
    <source>
        <strain evidence="3">IBRC-M 10761</strain>
    </source>
</reference>
<dbReference type="EMBL" id="FNZH01000007">
    <property type="protein sequence ID" value="SEJ66179.1"/>
    <property type="molecule type" value="Genomic_DNA"/>
</dbReference>
<name>A0A1H7AKQ9_9BACT</name>
<accession>A0A1H7AKQ9</accession>
<sequence length="63" mass="7210">MKSLMIATFCLFISIIAFSQNSIEGTWQPEGKQAIFKIFEKDGKYYGQLIGSTNQDEDKKNQE</sequence>
<feature type="chain" id="PRO_5011731649" description="DUF2147 domain-containing protein" evidence="1">
    <location>
        <begin position="20"/>
        <end position="63"/>
    </location>
</feature>
<evidence type="ECO:0000313" key="2">
    <source>
        <dbReference type="EMBL" id="SEJ66179.1"/>
    </source>
</evidence>
<dbReference type="OrthoDB" id="9814399at2"/>
<dbReference type="Proteomes" id="UP000199403">
    <property type="component" value="Unassembled WGS sequence"/>
</dbReference>
<organism evidence="2 3">
    <name type="scientific">Cyclobacterium xiamenense</name>
    <dbReference type="NCBI Taxonomy" id="1297121"/>
    <lineage>
        <taxon>Bacteria</taxon>
        <taxon>Pseudomonadati</taxon>
        <taxon>Bacteroidota</taxon>
        <taxon>Cytophagia</taxon>
        <taxon>Cytophagales</taxon>
        <taxon>Cyclobacteriaceae</taxon>
        <taxon>Cyclobacterium</taxon>
    </lineage>
</organism>
<evidence type="ECO:0000313" key="3">
    <source>
        <dbReference type="Proteomes" id="UP000199403"/>
    </source>
</evidence>
<protein>
    <recommendedName>
        <fullName evidence="4">DUF2147 domain-containing protein</fullName>
    </recommendedName>
</protein>
<evidence type="ECO:0008006" key="4">
    <source>
        <dbReference type="Google" id="ProtNLM"/>
    </source>
</evidence>
<dbReference type="RefSeq" id="WP_092177613.1">
    <property type="nucleotide sequence ID" value="NZ_FNZH01000007.1"/>
</dbReference>
<dbReference type="Gene3D" id="2.40.128.520">
    <property type="match status" value="1"/>
</dbReference>
<feature type="signal peptide" evidence="1">
    <location>
        <begin position="1"/>
        <end position="19"/>
    </location>
</feature>
<gene>
    <name evidence="2" type="ORF">SAMN05192553_107145</name>
</gene>
<evidence type="ECO:0000256" key="1">
    <source>
        <dbReference type="SAM" id="SignalP"/>
    </source>
</evidence>
<keyword evidence="3" id="KW-1185">Reference proteome</keyword>